<reference evidence="1 2" key="1">
    <citation type="submission" date="2018-11" db="EMBL/GenBank/DDBJ databases">
        <title>Flavobacterium sp. nov., YIM 102796 draft genome.</title>
        <authorList>
            <person name="Li G."/>
            <person name="Jiang Y."/>
        </authorList>
    </citation>
    <scope>NUCLEOTIDE SEQUENCE [LARGE SCALE GENOMIC DNA]</scope>
    <source>
        <strain evidence="1 2">YIM 102796</strain>
    </source>
</reference>
<dbReference type="RefSeq" id="WP_124898980.1">
    <property type="nucleotide sequence ID" value="NZ_RQTJ01000009.1"/>
</dbReference>
<evidence type="ECO:0000313" key="2">
    <source>
        <dbReference type="Proteomes" id="UP000268372"/>
    </source>
</evidence>
<proteinExistence type="predicted"/>
<dbReference type="Proteomes" id="UP000268372">
    <property type="component" value="Unassembled WGS sequence"/>
</dbReference>
<keyword evidence="2" id="KW-1185">Reference proteome</keyword>
<protein>
    <submittedName>
        <fullName evidence="1">Uncharacterized protein</fullName>
    </submittedName>
</protein>
<name>A0A3P1B363_9FLAO</name>
<gene>
    <name evidence="1" type="ORF">EG242_05935</name>
</gene>
<sequence>MKNIVLVVMFFGLNLNAQSLESFGLKGKVKSIQEELKMCSHNYGKAQTKDCSSLTSEKQFTKEGYLLEFKNSPNHDSVTRKKEKNSTGWLETVYNNEDSKIIKLAEFYYDKKDLMYKTISYDESGEIFNTTEYFHNDAMMLIRLERNTLNDDGVTEKAVNFFDQYGTFCGLEFYLDNKLNEKYEFDIQYQFDEIGNWVQSIVTTEFSTNIHNRTITYY</sequence>
<accession>A0A3P1B363</accession>
<dbReference type="AlphaFoldDB" id="A0A3P1B363"/>
<evidence type="ECO:0000313" key="1">
    <source>
        <dbReference type="EMBL" id="RRA95395.1"/>
    </source>
</evidence>
<comment type="caution">
    <text evidence="1">The sequence shown here is derived from an EMBL/GenBank/DDBJ whole genome shotgun (WGS) entry which is preliminary data.</text>
</comment>
<dbReference type="EMBL" id="RQTJ01000009">
    <property type="protein sequence ID" value="RRA95395.1"/>
    <property type="molecule type" value="Genomic_DNA"/>
</dbReference>
<dbReference type="OrthoDB" id="1046747at2"/>
<organism evidence="1 2">
    <name type="scientific">Paenimyroides viscosum</name>
    <dbReference type="NCBI Taxonomy" id="2488729"/>
    <lineage>
        <taxon>Bacteria</taxon>
        <taxon>Pseudomonadati</taxon>
        <taxon>Bacteroidota</taxon>
        <taxon>Flavobacteriia</taxon>
        <taxon>Flavobacteriales</taxon>
        <taxon>Flavobacteriaceae</taxon>
        <taxon>Paenimyroides</taxon>
    </lineage>
</organism>